<feature type="domain" description="Ketopantoate reductase N-terminal" evidence="1">
    <location>
        <begin position="9"/>
        <end position="42"/>
    </location>
</feature>
<dbReference type="AlphaFoldDB" id="A0A853BAG6"/>
<dbReference type="Gene3D" id="3.40.50.720">
    <property type="entry name" value="NAD(P)-binding Rossmann-like Domain"/>
    <property type="match status" value="1"/>
</dbReference>
<name>A0A853BAG6_9PSEU</name>
<gene>
    <name evidence="2" type="ORF">HNR02_005738</name>
</gene>
<sequence>MPQPDTASVCIVGAGSVGVLLGHDLDRAGVAVTFLVRPHRRAQLSGPQALYSYDDGSLTRYSGYDLITDPAALAGRSFDFVVITLDGAALRADAGERLVDELARAFRGTPTGVILCSIGVGLRSWFIERSGLTDAQVTGGGTGLHVHEAQRATLPRHPGVDEPLLAEADYAYRRPLPHSFVVTDSAPQVAHDFAALWDGGDNGTTCQIIPADTYELGIAPLFATFIACELLGWPSAADIDPTDATWQLGIEARREIQRLPMYGHAGRAASEQITAEGVRENFRQWEQDMLPLDLPEFNRYHHGGKVNRQDRLLIRDIVKYGEAEGSEMPALRALIARLPTGTARDGEPDP</sequence>
<keyword evidence="3" id="KW-1185">Reference proteome</keyword>
<reference evidence="2 3" key="1">
    <citation type="submission" date="2020-07" db="EMBL/GenBank/DDBJ databases">
        <title>Sequencing the genomes of 1000 actinobacteria strains.</title>
        <authorList>
            <person name="Klenk H.-P."/>
        </authorList>
    </citation>
    <scope>NUCLEOTIDE SEQUENCE [LARGE SCALE GENOMIC DNA]</scope>
    <source>
        <strain evidence="2 3">DSM 104006</strain>
    </source>
</reference>
<evidence type="ECO:0000313" key="2">
    <source>
        <dbReference type="EMBL" id="NYI92363.1"/>
    </source>
</evidence>
<dbReference type="Pfam" id="PF02558">
    <property type="entry name" value="ApbA"/>
    <property type="match status" value="1"/>
</dbReference>
<proteinExistence type="predicted"/>
<dbReference type="RefSeq" id="WP_179776603.1">
    <property type="nucleotide sequence ID" value="NZ_JACCFK010000002.1"/>
</dbReference>
<dbReference type="InterPro" id="IPR013332">
    <property type="entry name" value="KPR_N"/>
</dbReference>
<evidence type="ECO:0000259" key="1">
    <source>
        <dbReference type="Pfam" id="PF02558"/>
    </source>
</evidence>
<comment type="caution">
    <text evidence="2">The sequence shown here is derived from an EMBL/GenBank/DDBJ whole genome shotgun (WGS) entry which is preliminary data.</text>
</comment>
<dbReference type="EMBL" id="JACCFK010000002">
    <property type="protein sequence ID" value="NYI92363.1"/>
    <property type="molecule type" value="Genomic_DNA"/>
</dbReference>
<protein>
    <recommendedName>
        <fullName evidence="1">Ketopantoate reductase N-terminal domain-containing protein</fullName>
    </recommendedName>
</protein>
<accession>A0A853BAG6</accession>
<organism evidence="2 3">
    <name type="scientific">Amycolatopsis endophytica</name>
    <dbReference type="NCBI Taxonomy" id="860233"/>
    <lineage>
        <taxon>Bacteria</taxon>
        <taxon>Bacillati</taxon>
        <taxon>Actinomycetota</taxon>
        <taxon>Actinomycetes</taxon>
        <taxon>Pseudonocardiales</taxon>
        <taxon>Pseudonocardiaceae</taxon>
        <taxon>Amycolatopsis</taxon>
    </lineage>
</organism>
<dbReference type="Proteomes" id="UP000549616">
    <property type="component" value="Unassembled WGS sequence"/>
</dbReference>
<evidence type="ECO:0000313" key="3">
    <source>
        <dbReference type="Proteomes" id="UP000549616"/>
    </source>
</evidence>